<reference evidence="1" key="1">
    <citation type="journal article" date="2019" name="Sci. Rep.">
        <title>Draft genome of Tanacetum cinerariifolium, the natural source of mosquito coil.</title>
        <authorList>
            <person name="Yamashiro T."/>
            <person name="Shiraishi A."/>
            <person name="Satake H."/>
            <person name="Nakayama K."/>
        </authorList>
    </citation>
    <scope>NUCLEOTIDE SEQUENCE</scope>
</reference>
<dbReference type="AlphaFoldDB" id="A0A6L2MVW3"/>
<name>A0A6L2MVW3_TANCI</name>
<comment type="caution">
    <text evidence="1">The sequence shown here is derived from an EMBL/GenBank/DDBJ whole genome shotgun (WGS) entry which is preliminary data.</text>
</comment>
<sequence>MTPLLDNFDVVACNWRYRLHALYAFLQESWCRVVVLSVSSPIEPKSRVFPPNAIQMLKIRKQMIKLIIYESLRLGKNIDNLTMEQYLMLTRGNQAPGVVKPEIGGNVNFEIKSQFMRELREDTFVGCQLCRGPYLDKEFPLNKEVRSMEEVKYEEFGRPIPNNNRVNEKFGGGVYEYSSQPQLGD</sequence>
<proteinExistence type="predicted"/>
<accession>A0A6L2MVW3</accession>
<protein>
    <submittedName>
        <fullName evidence="1">Uncharacterized protein</fullName>
    </submittedName>
</protein>
<gene>
    <name evidence="1" type="ORF">Tci_049345</name>
</gene>
<evidence type="ECO:0000313" key="1">
    <source>
        <dbReference type="EMBL" id="GEU77367.1"/>
    </source>
</evidence>
<organism evidence="1">
    <name type="scientific">Tanacetum cinerariifolium</name>
    <name type="common">Dalmatian daisy</name>
    <name type="synonym">Chrysanthemum cinerariifolium</name>
    <dbReference type="NCBI Taxonomy" id="118510"/>
    <lineage>
        <taxon>Eukaryota</taxon>
        <taxon>Viridiplantae</taxon>
        <taxon>Streptophyta</taxon>
        <taxon>Embryophyta</taxon>
        <taxon>Tracheophyta</taxon>
        <taxon>Spermatophyta</taxon>
        <taxon>Magnoliopsida</taxon>
        <taxon>eudicotyledons</taxon>
        <taxon>Gunneridae</taxon>
        <taxon>Pentapetalae</taxon>
        <taxon>asterids</taxon>
        <taxon>campanulids</taxon>
        <taxon>Asterales</taxon>
        <taxon>Asteraceae</taxon>
        <taxon>Asteroideae</taxon>
        <taxon>Anthemideae</taxon>
        <taxon>Anthemidinae</taxon>
        <taxon>Tanacetum</taxon>
    </lineage>
</organism>
<dbReference type="EMBL" id="BKCJ010007458">
    <property type="protein sequence ID" value="GEU77367.1"/>
    <property type="molecule type" value="Genomic_DNA"/>
</dbReference>